<dbReference type="Proteomes" id="UP000236454">
    <property type="component" value="Unassembled WGS sequence"/>
</dbReference>
<reference evidence="1 2" key="1">
    <citation type="submission" date="2016-10" db="EMBL/GenBank/DDBJ databases">
        <authorList>
            <person name="de Groot N.N."/>
        </authorList>
    </citation>
    <scope>NUCLEOTIDE SEQUENCE [LARGE SCALE GENOMIC DNA]</scope>
    <source>
        <strain evidence="1 2">CGMCC 1.7005</strain>
    </source>
</reference>
<dbReference type="OrthoDB" id="307209at2"/>
<name>A0A1I6XDT0_9FLAO</name>
<accession>A0A1I6XDT0</accession>
<organism evidence="1 2">
    <name type="scientific">Lishizhenia tianjinensis</name>
    <dbReference type="NCBI Taxonomy" id="477690"/>
    <lineage>
        <taxon>Bacteria</taxon>
        <taxon>Pseudomonadati</taxon>
        <taxon>Bacteroidota</taxon>
        <taxon>Flavobacteriia</taxon>
        <taxon>Flavobacteriales</taxon>
        <taxon>Crocinitomicaceae</taxon>
        <taxon>Lishizhenia</taxon>
    </lineage>
</organism>
<dbReference type="STRING" id="477690.SAMN05216474_0120"/>
<protein>
    <submittedName>
        <fullName evidence="1">5-methylcytosine-specific restriction enzyme subunit McrC</fullName>
    </submittedName>
</protein>
<dbReference type="EMBL" id="FPAS01000001">
    <property type="protein sequence ID" value="SFT36357.1"/>
    <property type="molecule type" value="Genomic_DNA"/>
</dbReference>
<dbReference type="InterPro" id="IPR019292">
    <property type="entry name" value="McrC"/>
</dbReference>
<dbReference type="PANTHER" id="PTHR38733:SF1">
    <property type="entry name" value="TYPE IV METHYL-DIRECTED RESTRICTION ENZYME ECOKMCRBC"/>
    <property type="match status" value="1"/>
</dbReference>
<dbReference type="PANTHER" id="PTHR38733">
    <property type="entry name" value="PROTEIN MCRC"/>
    <property type="match status" value="1"/>
</dbReference>
<sequence>MGIRHKIAVFEHETLTLKNKEFTRRHLEVLQTFHGEKGVPYFSLVHKGIKFNQFVGVLQIGELTLEVLPKADKTGTQDEWRSRLIEMLHAVGEFNVDAPSESLLTLKNNSVLDLYFALFVKEVEYLLHQGLVKKYRRTEGNVKSLKGSLNFTKHLDHNLIHKERFYTAHTVYDQQHVLHAILLQALMVLKQLNTNASLTSRISTLLLNFPEQEYIKITESTLKRIALDRKTEGYKKALQIAELILLNYHPDLTNGRDNVLALMFDMNKLWEKYVYVGLKKNLKGIRSISMQHSKKFWQQEKGNASTMRPDIVINKGEPDCIVLDTKWKNLNGSVPSSEDLRQMYVYAKFYQTQKVALVYPGIENAEFTGNYYHEHTKELGDQSCSIITLRPEKKLKSWMQDLSLFFNV</sequence>
<keyword evidence="2" id="KW-1185">Reference proteome</keyword>
<gene>
    <name evidence="1" type="ORF">SAMN05216474_0120</name>
</gene>
<evidence type="ECO:0000313" key="1">
    <source>
        <dbReference type="EMBL" id="SFT36357.1"/>
    </source>
</evidence>
<dbReference type="AlphaFoldDB" id="A0A1I6XDT0"/>
<proteinExistence type="predicted"/>
<evidence type="ECO:0000313" key="2">
    <source>
        <dbReference type="Proteomes" id="UP000236454"/>
    </source>
</evidence>
<dbReference type="Pfam" id="PF10117">
    <property type="entry name" value="McrBC"/>
    <property type="match status" value="1"/>
</dbReference>